<dbReference type="KEGG" id="bvq:FHE72_05715"/>
<sequence length="163" mass="19105">MKPEIVNVHSKKLIGKSKMMSLGEDATRELWQSFMPHRNSIPHRVDEKLYNMKVFKQGTDVRNLNLTTPFLKWAAIEVESIETGLNGMETYTLQGGLYAKFLHRGPASRFHQTLEYIHTEWMPASEYKLDDREHFERFDEHYNPANPNSVEEVWIPIKRGTDL</sequence>
<gene>
    <name evidence="2" type="ORF">FHE72_05715</name>
</gene>
<dbReference type="InterPro" id="IPR011256">
    <property type="entry name" value="Reg_factor_effector_dom_sf"/>
</dbReference>
<evidence type="ECO:0000313" key="2">
    <source>
        <dbReference type="EMBL" id="QHE60594.1"/>
    </source>
</evidence>
<protein>
    <submittedName>
        <fullName evidence="2">GyrI-like domain-containing protein</fullName>
    </submittedName>
</protein>
<dbReference type="InterPro" id="IPR010499">
    <property type="entry name" value="AraC_E-bd"/>
</dbReference>
<dbReference type="AlphaFoldDB" id="A0A6I6UCY7"/>
<dbReference type="PANTHER" id="PTHR36444">
    <property type="entry name" value="TRANSCRIPTIONAL REGULATOR PROTEIN YOBU-RELATED"/>
    <property type="match status" value="1"/>
</dbReference>
<evidence type="ECO:0000313" key="3">
    <source>
        <dbReference type="Proteomes" id="UP000465062"/>
    </source>
</evidence>
<dbReference type="InterPro" id="IPR053182">
    <property type="entry name" value="YobU-like_regulator"/>
</dbReference>
<dbReference type="SUPFAM" id="SSF55136">
    <property type="entry name" value="Probable bacterial effector-binding domain"/>
    <property type="match status" value="1"/>
</dbReference>
<feature type="domain" description="AraC effector-binding" evidence="1">
    <location>
        <begin position="1"/>
        <end position="158"/>
    </location>
</feature>
<dbReference type="PANTHER" id="PTHR36444:SF3">
    <property type="entry name" value="TRANSCRIPTIONAL ACTIVATOR, PUTATIVE-RELATED"/>
    <property type="match status" value="1"/>
</dbReference>
<dbReference type="Proteomes" id="UP000465062">
    <property type="component" value="Chromosome"/>
</dbReference>
<dbReference type="SMART" id="SM00871">
    <property type="entry name" value="AraC_E_bind"/>
    <property type="match status" value="1"/>
</dbReference>
<dbReference type="EMBL" id="CP047394">
    <property type="protein sequence ID" value="QHE60594.1"/>
    <property type="molecule type" value="Genomic_DNA"/>
</dbReference>
<dbReference type="GeneID" id="77237413"/>
<dbReference type="Gene3D" id="3.20.80.10">
    <property type="entry name" value="Regulatory factor, effector binding domain"/>
    <property type="match status" value="1"/>
</dbReference>
<dbReference type="RefSeq" id="WP_034762265.1">
    <property type="nucleotide sequence ID" value="NZ_CCDN010000002.1"/>
</dbReference>
<accession>A0A6I6UCY7</accession>
<proteinExistence type="predicted"/>
<reference evidence="2 3" key="1">
    <citation type="submission" date="2019-06" db="EMBL/GenBank/DDBJ databases">
        <title>An operon consisting of a P-type ATPase gene and a transcriptional regular gene given the different cadmium resistance in Bacillus vietamensis 151-6 and Bacillus marisflavi 151-25.</title>
        <authorList>
            <person name="Yu X."/>
        </authorList>
    </citation>
    <scope>NUCLEOTIDE SEQUENCE [LARGE SCALE GENOMIC DNA]</scope>
    <source>
        <strain evidence="2 3">151-6</strain>
    </source>
</reference>
<dbReference type="InterPro" id="IPR029442">
    <property type="entry name" value="GyrI-like"/>
</dbReference>
<name>A0A6I6UCY7_9BACI</name>
<evidence type="ECO:0000259" key="1">
    <source>
        <dbReference type="SMART" id="SM00871"/>
    </source>
</evidence>
<dbReference type="Pfam" id="PF06445">
    <property type="entry name" value="GyrI-like"/>
    <property type="match status" value="1"/>
</dbReference>
<organism evidence="2 3">
    <name type="scientific">Rossellomorea vietnamensis</name>
    <dbReference type="NCBI Taxonomy" id="218284"/>
    <lineage>
        <taxon>Bacteria</taxon>
        <taxon>Bacillati</taxon>
        <taxon>Bacillota</taxon>
        <taxon>Bacilli</taxon>
        <taxon>Bacillales</taxon>
        <taxon>Bacillaceae</taxon>
        <taxon>Rossellomorea</taxon>
    </lineage>
</organism>